<evidence type="ECO:0000313" key="5">
    <source>
        <dbReference type="Proteomes" id="UP000784880"/>
    </source>
</evidence>
<keyword evidence="2 3" id="KW-0874">Quinone</keyword>
<comment type="subcellular location">
    <subcellularLocation>
        <location evidence="2 3">Cell membrane</location>
        <topology evidence="2 3">Multi-pass membrane protein</topology>
    </subcellularLocation>
    <subcellularLocation>
        <location evidence="1">Membrane</location>
        <topology evidence="1">Multi-pass membrane protein</topology>
    </subcellularLocation>
</comment>
<keyword evidence="2" id="KW-1133">Transmembrane helix</keyword>
<dbReference type="EC" id="7.1.1.-" evidence="2"/>
<protein>
    <recommendedName>
        <fullName evidence="2">NADH-quinone oxidoreductase subunit A</fullName>
        <ecNumber evidence="2">7.1.1.-</ecNumber>
    </recommendedName>
    <alternativeName>
        <fullName evidence="2">NADH dehydrogenase I subunit A</fullName>
    </alternativeName>
    <alternativeName>
        <fullName evidence="2">NDH-1 subunit A</fullName>
    </alternativeName>
    <alternativeName>
        <fullName evidence="2">NUO1</fullName>
    </alternativeName>
</protein>
<keyword evidence="2 3" id="KW-0812">Transmembrane</keyword>
<dbReference type="Proteomes" id="UP000784880">
    <property type="component" value="Unassembled WGS sequence"/>
</dbReference>
<evidence type="ECO:0000256" key="3">
    <source>
        <dbReference type="RuleBase" id="RU003639"/>
    </source>
</evidence>
<dbReference type="RefSeq" id="WP_217064209.1">
    <property type="nucleotide sequence ID" value="NZ_JAHQCS010000016.1"/>
</dbReference>
<dbReference type="Pfam" id="PF00507">
    <property type="entry name" value="Oxidored_q4"/>
    <property type="match status" value="1"/>
</dbReference>
<sequence length="123" mass="13917">MELGVYFTNYIYVIVFMLLGVALPVGALTFGRLLRPNNPYDRKLSTYESGIEPEGDAQVRFHVAYYIVALEFVIFDVETVFLYPWAMALGELGWVGLNGGLIFIAILGLGLAYSWKKKVLEWN</sequence>
<keyword evidence="5" id="KW-1185">Reference proteome</keyword>
<evidence type="ECO:0000256" key="2">
    <source>
        <dbReference type="HAMAP-Rule" id="MF_01394"/>
    </source>
</evidence>
<comment type="caution">
    <text evidence="4">The sequence shown here is derived from an EMBL/GenBank/DDBJ whole genome shotgun (WGS) entry which is preliminary data.</text>
</comment>
<dbReference type="PANTHER" id="PTHR11058:SF9">
    <property type="entry name" value="NADH-UBIQUINONE OXIDOREDUCTASE CHAIN 3"/>
    <property type="match status" value="1"/>
</dbReference>
<feature type="transmembrane region" description="Helical" evidence="2">
    <location>
        <begin position="63"/>
        <end position="86"/>
    </location>
</feature>
<reference evidence="4 5" key="1">
    <citation type="submission" date="2021-06" db="EMBL/GenBank/DDBJ databases">
        <title>Bacillus sp. RD4P76, an endophyte from a halophyte.</title>
        <authorList>
            <person name="Sun J.-Q."/>
        </authorList>
    </citation>
    <scope>NUCLEOTIDE SEQUENCE [LARGE SCALE GENOMIC DNA]</scope>
    <source>
        <strain evidence="4 5">CGMCC 1.15917</strain>
    </source>
</reference>
<feature type="transmembrane region" description="Helical" evidence="2">
    <location>
        <begin position="12"/>
        <end position="34"/>
    </location>
</feature>
<keyword evidence="2" id="KW-0813">Transport</keyword>
<comment type="similarity">
    <text evidence="2 3">Belongs to the complex I subunit 3 family.</text>
</comment>
<feature type="transmembrane region" description="Helical" evidence="2">
    <location>
        <begin position="92"/>
        <end position="115"/>
    </location>
</feature>
<gene>
    <name evidence="2" type="primary">nuoA</name>
    <name evidence="4" type="ORF">KS419_00870</name>
</gene>
<name>A0ABS6JD03_9BACI</name>
<dbReference type="InterPro" id="IPR023043">
    <property type="entry name" value="NAD(P)H_OxRDtase_bac/plastid"/>
</dbReference>
<dbReference type="NCBIfam" id="NF005839">
    <property type="entry name" value="PRK07756.1"/>
    <property type="match status" value="1"/>
</dbReference>
<evidence type="ECO:0000256" key="1">
    <source>
        <dbReference type="ARBA" id="ARBA00004141"/>
    </source>
</evidence>
<dbReference type="HAMAP" id="MF_01394">
    <property type="entry name" value="NDH1_NuoA"/>
    <property type="match status" value="1"/>
</dbReference>
<proteinExistence type="inferred from homology"/>
<keyword evidence="2" id="KW-1003">Cell membrane</keyword>
<evidence type="ECO:0000313" key="4">
    <source>
        <dbReference type="EMBL" id="MBU9710315.1"/>
    </source>
</evidence>
<dbReference type="EMBL" id="JAHQCS010000016">
    <property type="protein sequence ID" value="MBU9710315.1"/>
    <property type="molecule type" value="Genomic_DNA"/>
</dbReference>
<accession>A0ABS6JD03</accession>
<comment type="catalytic activity">
    <reaction evidence="2 3">
        <text>a quinone + NADH + 5 H(+)(in) = a quinol + NAD(+) + 4 H(+)(out)</text>
        <dbReference type="Rhea" id="RHEA:57888"/>
        <dbReference type="ChEBI" id="CHEBI:15378"/>
        <dbReference type="ChEBI" id="CHEBI:24646"/>
        <dbReference type="ChEBI" id="CHEBI:57540"/>
        <dbReference type="ChEBI" id="CHEBI:57945"/>
        <dbReference type="ChEBI" id="CHEBI:132124"/>
    </reaction>
</comment>
<dbReference type="InterPro" id="IPR000440">
    <property type="entry name" value="NADH_UbQ/plastoQ_OxRdtase_su3"/>
</dbReference>
<keyword evidence="2" id="KW-0472">Membrane</keyword>
<comment type="function">
    <text evidence="2">NDH-1 shuttles electrons from NADH, via FMN and iron-sulfur (Fe-S) centers, to quinones in the respiratory chain. The immediate electron acceptor for the enzyme in this species is believed to be a menaquinone. Couples the redox reaction to proton translocation (for every two electrons transferred, four hydrogen ions are translocated across the cytoplasmic membrane), and thus conserves the redox energy in a proton gradient.</text>
</comment>
<organism evidence="4 5">
    <name type="scientific">Evansella tamaricis</name>
    <dbReference type="NCBI Taxonomy" id="2069301"/>
    <lineage>
        <taxon>Bacteria</taxon>
        <taxon>Bacillati</taxon>
        <taxon>Bacillota</taxon>
        <taxon>Bacilli</taxon>
        <taxon>Bacillales</taxon>
        <taxon>Bacillaceae</taxon>
        <taxon>Evansella</taxon>
    </lineage>
</organism>
<keyword evidence="2 3" id="KW-0520">NAD</keyword>
<dbReference type="PANTHER" id="PTHR11058">
    <property type="entry name" value="NADH-UBIQUINONE OXIDOREDUCTASE CHAIN 3"/>
    <property type="match status" value="1"/>
</dbReference>
<comment type="subunit">
    <text evidence="2">NDH-1 is composed of 14 different subunits. Subunits NuoA, H, J, K, L, M, N constitute the membrane sector of the complex.</text>
</comment>
<keyword evidence="2" id="KW-1278">Translocase</keyword>